<evidence type="ECO:0000313" key="4">
    <source>
        <dbReference type="EMBL" id="MEH8019062.1"/>
    </source>
</evidence>
<protein>
    <submittedName>
        <fullName evidence="4">Transporter substrate-binding domain-containing protein</fullName>
    </submittedName>
</protein>
<dbReference type="Proteomes" id="UP001375382">
    <property type="component" value="Unassembled WGS sequence"/>
</dbReference>
<accession>A0ABU8CAY3</accession>
<dbReference type="InterPro" id="IPR001638">
    <property type="entry name" value="Solute-binding_3/MltF_N"/>
</dbReference>
<dbReference type="Gene3D" id="3.40.190.10">
    <property type="entry name" value="Periplasmic binding protein-like II"/>
    <property type="match status" value="2"/>
</dbReference>
<organism evidence="4 5">
    <name type="scientific">Rheinheimera muenzenbergensis</name>
    <dbReference type="NCBI Taxonomy" id="1193628"/>
    <lineage>
        <taxon>Bacteria</taxon>
        <taxon>Pseudomonadati</taxon>
        <taxon>Pseudomonadota</taxon>
        <taxon>Gammaproteobacteria</taxon>
        <taxon>Chromatiales</taxon>
        <taxon>Chromatiaceae</taxon>
        <taxon>Rheinheimera</taxon>
    </lineage>
</organism>
<proteinExistence type="inferred from homology"/>
<dbReference type="Pfam" id="PF00497">
    <property type="entry name" value="SBP_bac_3"/>
    <property type="match status" value="1"/>
</dbReference>
<reference evidence="4 5" key="1">
    <citation type="journal article" date="2023" name="Ecotoxicol. Environ. Saf.">
        <title>Mercury remediation potential of mercury-resistant strain Rheinheimera metallidurans sp. nov. isolated from a municipal waste dumping site.</title>
        <authorList>
            <person name="Yadav V."/>
            <person name="Manjhi A."/>
            <person name="Vadakedath N."/>
        </authorList>
    </citation>
    <scope>NUCLEOTIDE SEQUENCE [LARGE SCALE GENOMIC DNA]</scope>
    <source>
        <strain evidence="4 5">E-49</strain>
    </source>
</reference>
<keyword evidence="5" id="KW-1185">Reference proteome</keyword>
<dbReference type="RefSeq" id="WP_335737460.1">
    <property type="nucleotide sequence ID" value="NZ_JALAAR010000019.1"/>
</dbReference>
<dbReference type="PANTHER" id="PTHR35936">
    <property type="entry name" value="MEMBRANE-BOUND LYTIC MUREIN TRANSGLYCOSYLASE F"/>
    <property type="match status" value="1"/>
</dbReference>
<comment type="caution">
    <text evidence="4">The sequence shown here is derived from an EMBL/GenBank/DDBJ whole genome shotgun (WGS) entry which is preliminary data.</text>
</comment>
<evidence type="ECO:0000256" key="2">
    <source>
        <dbReference type="ARBA" id="ARBA00022729"/>
    </source>
</evidence>
<gene>
    <name evidence="4" type="ORF">MN202_17625</name>
</gene>
<evidence type="ECO:0000313" key="5">
    <source>
        <dbReference type="Proteomes" id="UP001375382"/>
    </source>
</evidence>
<evidence type="ECO:0000259" key="3">
    <source>
        <dbReference type="SMART" id="SM00062"/>
    </source>
</evidence>
<comment type="similarity">
    <text evidence="1">Belongs to the bacterial solute-binding protein 3 family.</text>
</comment>
<feature type="domain" description="Solute-binding protein family 3/N-terminal" evidence="3">
    <location>
        <begin position="37"/>
        <end position="262"/>
    </location>
</feature>
<dbReference type="SUPFAM" id="SSF53850">
    <property type="entry name" value="Periplasmic binding protein-like II"/>
    <property type="match status" value="1"/>
</dbReference>
<dbReference type="EMBL" id="JALAAR010000019">
    <property type="protein sequence ID" value="MEH8019062.1"/>
    <property type="molecule type" value="Genomic_DNA"/>
</dbReference>
<dbReference type="SMART" id="SM00062">
    <property type="entry name" value="PBPb"/>
    <property type="match status" value="1"/>
</dbReference>
<dbReference type="PANTHER" id="PTHR35936:SF25">
    <property type="entry name" value="ABC TRANSPORTER SUBSTRATE-BINDING PROTEIN"/>
    <property type="match status" value="1"/>
</dbReference>
<evidence type="ECO:0000256" key="1">
    <source>
        <dbReference type="ARBA" id="ARBA00010333"/>
    </source>
</evidence>
<name>A0ABU8CAY3_9GAMM</name>
<keyword evidence="2" id="KW-0732">Signal</keyword>
<sequence>MDSKTIYRQRRRRWLIWHSYFLLAGLLLMLFQLHAQALRVAISTEDYPPFYYQQADKLSGFSVEVMQAVALQLGLTLRWQRLPWNRVVQHVASGKADVITVLYKTENRTSQFYYSAQSYLRDPIVLLCAQPCPLQFDGNLASLAQQPVAAVRGFSYGDLLDAAEFSKVALVESDPMLFKMLSNRRVQLGIASLLTARHSAELQQAADKVKVLQPPLDFVDIYFAFSRQSAITPEFVAKFDQALQRYKSSAAYTALLQRYQLH</sequence>